<dbReference type="Proteomes" id="UP000269721">
    <property type="component" value="Unassembled WGS sequence"/>
</dbReference>
<organism evidence="2 3">
    <name type="scientific">Blyttiomyces helicus</name>
    <dbReference type="NCBI Taxonomy" id="388810"/>
    <lineage>
        <taxon>Eukaryota</taxon>
        <taxon>Fungi</taxon>
        <taxon>Fungi incertae sedis</taxon>
        <taxon>Chytridiomycota</taxon>
        <taxon>Chytridiomycota incertae sedis</taxon>
        <taxon>Chytridiomycetes</taxon>
        <taxon>Chytridiomycetes incertae sedis</taxon>
        <taxon>Blyttiomyces</taxon>
    </lineage>
</organism>
<evidence type="ECO:0000313" key="3">
    <source>
        <dbReference type="Proteomes" id="UP000269721"/>
    </source>
</evidence>
<accession>A0A4P9VXP9</accession>
<evidence type="ECO:0000256" key="1">
    <source>
        <dbReference type="SAM" id="MobiDB-lite"/>
    </source>
</evidence>
<dbReference type="AlphaFoldDB" id="A0A4P9VXP9"/>
<reference evidence="3" key="1">
    <citation type="journal article" date="2018" name="Nat. Microbiol.">
        <title>Leveraging single-cell genomics to expand the fungal tree of life.</title>
        <authorList>
            <person name="Ahrendt S.R."/>
            <person name="Quandt C.A."/>
            <person name="Ciobanu D."/>
            <person name="Clum A."/>
            <person name="Salamov A."/>
            <person name="Andreopoulos B."/>
            <person name="Cheng J.F."/>
            <person name="Woyke T."/>
            <person name="Pelin A."/>
            <person name="Henrissat B."/>
            <person name="Reynolds N.K."/>
            <person name="Benny G.L."/>
            <person name="Smith M.E."/>
            <person name="James T.Y."/>
            <person name="Grigoriev I.V."/>
        </authorList>
    </citation>
    <scope>NUCLEOTIDE SEQUENCE [LARGE SCALE GENOMIC DNA]</scope>
</reference>
<name>A0A4P9VXP9_9FUNG</name>
<gene>
    <name evidence="2" type="ORF">BDK51DRAFT_43317</name>
</gene>
<protein>
    <submittedName>
        <fullName evidence="2">Uncharacterized protein</fullName>
    </submittedName>
</protein>
<proteinExistence type="predicted"/>
<keyword evidence="3" id="KW-1185">Reference proteome</keyword>
<sequence length="254" mass="27659">MEREHPVSLVAPAFPSVAPSNKLCSLASLAPDTERVLRQVSKTDDCAPCAVLWGTFAVSCPSRKHTSLSRKRLTPQGGPFSEHPKGSLTVTFGDEEADPEPSKAAGQRDHITTSSESLGVWKRTLLHGPCGWRSPGSLFVEPPNRNHRPTVDIHPESRPSTFELAASFSDGCLKITQCLPKFDKRTGRTFSLEDDGSSKEEIANPPIKMTLLASFAEVRALSGFKIFTGAFLRDVGQYESRPAPLTAKALVRTF</sequence>
<feature type="region of interest" description="Disordered" evidence="1">
    <location>
        <begin position="66"/>
        <end position="113"/>
    </location>
</feature>
<evidence type="ECO:0000313" key="2">
    <source>
        <dbReference type="EMBL" id="RKO84514.1"/>
    </source>
</evidence>
<dbReference type="EMBL" id="ML000018">
    <property type="protein sequence ID" value="RKO84514.1"/>
    <property type="molecule type" value="Genomic_DNA"/>
</dbReference>